<dbReference type="Gene3D" id="2.60.40.3500">
    <property type="match status" value="1"/>
</dbReference>
<dbReference type="PANTHER" id="PTHR30604:SF1">
    <property type="entry name" value="DNA UTILIZATION PROTEIN HOFQ"/>
    <property type="match status" value="1"/>
</dbReference>
<comment type="subcellular location">
    <subcellularLocation>
        <location evidence="9">Cell outer membrane</location>
    </subcellularLocation>
    <subcellularLocation>
        <location evidence="1">Membrane</location>
    </subcellularLocation>
</comment>
<evidence type="ECO:0000256" key="5">
    <source>
        <dbReference type="ARBA" id="ARBA00022927"/>
    </source>
</evidence>
<dbReference type="InterPro" id="IPR004846">
    <property type="entry name" value="T2SS/T3SS_dom"/>
</dbReference>
<keyword evidence="4" id="KW-0732">Signal</keyword>
<keyword evidence="5" id="KW-0653">Protein transport</keyword>
<sequence length="627" mass="68463">MGAGRKAIVLFLVCLGWSSGMGCSSRVARLPEGSLTPQPSRLSPASSLPGGELSSSALSADSTPSRKATISRIGVRSLPGMSQVVIETDRPVRASLFKTAHPLVLLLDLEGAEFGFPDRDAMEVYDGLISSVRPRALDQQGLVRVEIGLMRELSHRLEGEGNRWILELKKEEEASAPRPIPAVAQPIPAATGPVSSLQHSEKRAEKTENPTEGEAEEEAEEEEKKAARPKYTGSRISLDFQDADIHTILRIIAEVSGLNVITSGDVRGKVTIRLIDVPWDQALDIILKTSGYAMLREGNIIRIAPPSLFQKEQQEILASRQTKEQVEDLVTQVYPINYATADELQPHVSKLLSARGSLTPDKRTNLLIVRDVEKSQREIRFLISTLDKQTPQVAIHARILEVGKDFNRDFGINWSGTFSWNQGTDAKEISGSVGAPIANPAGALGFLIDRISRDSRLNLDVELQALEANRKVKVVSSPRITTLDNREAVIKTGTTIPFQTVSAEGTQTQLVDAVTELSVTPHITSDGYISMRIKATRNEPDRSLQSTGAPAGINKREAETEVIIRDGDTLVIGGIFRKTDTTASKSVPFLNRVPVLGWLFRSDQLSDNNEELLIFITPHIVPGKPTA</sequence>
<gene>
    <name evidence="12" type="primary">pilQ</name>
    <name evidence="12" type="ORF">HYY20_13215</name>
</gene>
<evidence type="ECO:0000256" key="6">
    <source>
        <dbReference type="ARBA" id="ARBA00023136"/>
    </source>
</evidence>
<keyword evidence="2 9" id="KW-0813">Transport</keyword>
<dbReference type="PANTHER" id="PTHR30604">
    <property type="entry name" value="PROTEIN TRANSPORT PROTEIN HOFQ"/>
    <property type="match status" value="1"/>
</dbReference>
<evidence type="ECO:0000256" key="3">
    <source>
        <dbReference type="ARBA" id="ARBA00022692"/>
    </source>
</evidence>
<dbReference type="Pfam" id="PF03958">
    <property type="entry name" value="Secretin_N"/>
    <property type="match status" value="1"/>
</dbReference>
<dbReference type="Pfam" id="PF21305">
    <property type="entry name" value="type_II_gspD_N0"/>
    <property type="match status" value="1"/>
</dbReference>
<dbReference type="InterPro" id="IPR049371">
    <property type="entry name" value="GspD-like_N0"/>
</dbReference>
<dbReference type="PRINTS" id="PR00811">
    <property type="entry name" value="BCTERIALGSPD"/>
</dbReference>
<dbReference type="Proteomes" id="UP000769766">
    <property type="component" value="Unassembled WGS sequence"/>
</dbReference>
<proteinExistence type="inferred from homology"/>
<organism evidence="12 13">
    <name type="scientific">Tectimicrobiota bacterium</name>
    <dbReference type="NCBI Taxonomy" id="2528274"/>
    <lineage>
        <taxon>Bacteria</taxon>
        <taxon>Pseudomonadati</taxon>
        <taxon>Nitrospinota/Tectimicrobiota group</taxon>
        <taxon>Candidatus Tectimicrobiota</taxon>
    </lineage>
</organism>
<name>A0A932FXQ9_UNCTE</name>
<dbReference type="InterPro" id="IPR011662">
    <property type="entry name" value="Secretin/TonB_short_N"/>
</dbReference>
<dbReference type="PROSITE" id="PS51257">
    <property type="entry name" value="PROKAR_LIPOPROTEIN"/>
    <property type="match status" value="1"/>
</dbReference>
<evidence type="ECO:0000256" key="4">
    <source>
        <dbReference type="ARBA" id="ARBA00022729"/>
    </source>
</evidence>
<protein>
    <submittedName>
        <fullName evidence="12">Type IV pilus secretin PilQ</fullName>
    </submittedName>
</protein>
<evidence type="ECO:0000256" key="7">
    <source>
        <dbReference type="ARBA" id="ARBA00023237"/>
    </source>
</evidence>
<keyword evidence="7" id="KW-0998">Cell outer membrane</keyword>
<evidence type="ECO:0000256" key="8">
    <source>
        <dbReference type="RuleBase" id="RU004003"/>
    </source>
</evidence>
<dbReference type="GO" id="GO:0009306">
    <property type="term" value="P:protein secretion"/>
    <property type="evidence" value="ECO:0007669"/>
    <property type="project" value="InterPro"/>
</dbReference>
<dbReference type="InterPro" id="IPR038591">
    <property type="entry name" value="NolW-like_sf"/>
</dbReference>
<dbReference type="InterPro" id="IPR005644">
    <property type="entry name" value="NolW-like"/>
</dbReference>
<feature type="compositionally biased region" description="Low complexity" evidence="10">
    <location>
        <begin position="181"/>
        <end position="190"/>
    </location>
</feature>
<dbReference type="Gene3D" id="3.30.1370.130">
    <property type="match status" value="1"/>
</dbReference>
<dbReference type="InterPro" id="IPR051808">
    <property type="entry name" value="Type_IV_pilus_biogenesis"/>
</dbReference>
<comment type="similarity">
    <text evidence="8">Belongs to the bacterial secretin family.</text>
</comment>
<dbReference type="GO" id="GO:0009279">
    <property type="term" value="C:cell outer membrane"/>
    <property type="evidence" value="ECO:0007669"/>
    <property type="project" value="UniProtKB-SubCell"/>
</dbReference>
<evidence type="ECO:0000259" key="11">
    <source>
        <dbReference type="SMART" id="SM00965"/>
    </source>
</evidence>
<feature type="compositionally biased region" description="Low complexity" evidence="10">
    <location>
        <begin position="42"/>
        <end position="65"/>
    </location>
</feature>
<evidence type="ECO:0000256" key="9">
    <source>
        <dbReference type="RuleBase" id="RU004004"/>
    </source>
</evidence>
<evidence type="ECO:0000313" key="13">
    <source>
        <dbReference type="Proteomes" id="UP000769766"/>
    </source>
</evidence>
<evidence type="ECO:0000256" key="1">
    <source>
        <dbReference type="ARBA" id="ARBA00004370"/>
    </source>
</evidence>
<feature type="region of interest" description="Disordered" evidence="10">
    <location>
        <begin position="176"/>
        <end position="230"/>
    </location>
</feature>
<dbReference type="NCBIfam" id="TIGR02515">
    <property type="entry name" value="IV_pilus_PilQ"/>
    <property type="match status" value="1"/>
</dbReference>
<evidence type="ECO:0000313" key="12">
    <source>
        <dbReference type="EMBL" id="MBI2877828.1"/>
    </source>
</evidence>
<dbReference type="InterPro" id="IPR013355">
    <property type="entry name" value="Pilus_4_PilQ"/>
</dbReference>
<dbReference type="EMBL" id="JACPRF010000404">
    <property type="protein sequence ID" value="MBI2877828.1"/>
    <property type="molecule type" value="Genomic_DNA"/>
</dbReference>
<feature type="domain" description="Secretin/TonB short N-terminal" evidence="11">
    <location>
        <begin position="258"/>
        <end position="306"/>
    </location>
</feature>
<dbReference type="AlphaFoldDB" id="A0A932FXQ9"/>
<feature type="compositionally biased region" description="Acidic residues" evidence="10">
    <location>
        <begin position="211"/>
        <end position="221"/>
    </location>
</feature>
<dbReference type="Gene3D" id="3.30.1370.120">
    <property type="match status" value="1"/>
</dbReference>
<dbReference type="InterPro" id="IPR001775">
    <property type="entry name" value="GspD/PilQ"/>
</dbReference>
<keyword evidence="6" id="KW-0472">Membrane</keyword>
<dbReference type="InterPro" id="IPR021731">
    <property type="entry name" value="AMIN_dom"/>
</dbReference>
<evidence type="ECO:0000256" key="10">
    <source>
        <dbReference type="SAM" id="MobiDB-lite"/>
    </source>
</evidence>
<reference evidence="12" key="1">
    <citation type="submission" date="2020-07" db="EMBL/GenBank/DDBJ databases">
        <title>Huge and variable diversity of episymbiotic CPR bacteria and DPANN archaea in groundwater ecosystems.</title>
        <authorList>
            <person name="He C.Y."/>
            <person name="Keren R."/>
            <person name="Whittaker M."/>
            <person name="Farag I.F."/>
            <person name="Doudna J."/>
            <person name="Cate J.H.D."/>
            <person name="Banfield J.F."/>
        </authorList>
    </citation>
    <scope>NUCLEOTIDE SEQUENCE</scope>
    <source>
        <strain evidence="12">NC_groundwater_672_Ag_B-0.1um_62_36</strain>
    </source>
</reference>
<accession>A0A932FXQ9</accession>
<dbReference type="Pfam" id="PF00263">
    <property type="entry name" value="Secretin"/>
    <property type="match status" value="1"/>
</dbReference>
<comment type="caution">
    <text evidence="12">The sequence shown here is derived from an EMBL/GenBank/DDBJ whole genome shotgun (WGS) entry which is preliminary data.</text>
</comment>
<keyword evidence="3" id="KW-0812">Transmembrane</keyword>
<feature type="compositionally biased region" description="Basic and acidic residues" evidence="10">
    <location>
        <begin position="199"/>
        <end position="209"/>
    </location>
</feature>
<dbReference type="Pfam" id="PF11741">
    <property type="entry name" value="AMIN"/>
    <property type="match status" value="1"/>
</dbReference>
<feature type="region of interest" description="Disordered" evidence="10">
    <location>
        <begin position="32"/>
        <end position="65"/>
    </location>
</feature>
<evidence type="ECO:0000256" key="2">
    <source>
        <dbReference type="ARBA" id="ARBA00022448"/>
    </source>
</evidence>
<dbReference type="SMART" id="SM00965">
    <property type="entry name" value="STN"/>
    <property type="match status" value="1"/>
</dbReference>